<evidence type="ECO:0000313" key="5">
    <source>
        <dbReference type="Proteomes" id="UP000092819"/>
    </source>
</evidence>
<dbReference type="AlphaFoldDB" id="A0A1C3JEC0"/>
<evidence type="ECO:0000259" key="3">
    <source>
        <dbReference type="SMART" id="SM01007"/>
    </source>
</evidence>
<dbReference type="EC" id="4.1.2.19" evidence="4"/>
<dbReference type="PANTHER" id="PTHR22789:SF0">
    <property type="entry name" value="3-OXO-TETRONATE 4-PHOSPHATE DECARBOXYLASE-RELATED"/>
    <property type="match status" value="1"/>
</dbReference>
<dbReference type="GO" id="GO:0019323">
    <property type="term" value="P:pentose catabolic process"/>
    <property type="evidence" value="ECO:0007669"/>
    <property type="project" value="TreeGrafter"/>
</dbReference>
<dbReference type="PANTHER" id="PTHR22789">
    <property type="entry name" value="FUCULOSE PHOSPHATE ALDOLASE"/>
    <property type="match status" value="1"/>
</dbReference>
<sequence>MRHIELNELVIKEIAKVTEVGTYLWQREWAERNGGNISVDLTEVFGDAPEDLTAFPHCSLQSVGEFSFPKESAGHIFFVKGTGERIRELTTPHDAGCVLRIDDEAKGYHLLWGGRGQPDYSPTSEFISHVEIIIAKQKQGSSDRCVVHTHPLELIMLSHHPDYVHSDQAYTQACWQMLPEVRAFVPRGIGVVPYCMPGSQQIADGTREKLMHADVAVWEKHGAVATGRDALEAFDYIDVANKGAKLFLGCLASGFIPQGVSEKDMQDLKETFNL</sequence>
<dbReference type="Proteomes" id="UP000092819">
    <property type="component" value="Unassembled WGS sequence"/>
</dbReference>
<name>A0A1C3JEC0_9VIBR</name>
<keyword evidence="1" id="KW-0479">Metal-binding</keyword>
<dbReference type="InterPro" id="IPR001303">
    <property type="entry name" value="Aldolase_II/adducin_N"/>
</dbReference>
<dbReference type="GO" id="GO:0008994">
    <property type="term" value="F:rhamnulose-1-phosphate aldolase activity"/>
    <property type="evidence" value="ECO:0007669"/>
    <property type="project" value="UniProtKB-EC"/>
</dbReference>
<protein>
    <submittedName>
        <fullName evidence="4">Rhamnulose-1-phosphate aldolase</fullName>
        <ecNumber evidence="4">4.1.2.19</ecNumber>
    </submittedName>
</protein>
<dbReference type="NCBIfam" id="NF002963">
    <property type="entry name" value="PRK03634.1"/>
    <property type="match status" value="1"/>
</dbReference>
<keyword evidence="2 4" id="KW-0456">Lyase</keyword>
<dbReference type="EMBL" id="FLQZ01000043">
    <property type="protein sequence ID" value="SBT13486.1"/>
    <property type="molecule type" value="Genomic_DNA"/>
</dbReference>
<dbReference type="SUPFAM" id="SSF53639">
    <property type="entry name" value="AraD/HMP-PK domain-like"/>
    <property type="match status" value="1"/>
</dbReference>
<dbReference type="Gene3D" id="3.40.225.10">
    <property type="entry name" value="Class II aldolase/adducin N-terminal domain"/>
    <property type="match status" value="1"/>
</dbReference>
<dbReference type="InterPro" id="IPR050197">
    <property type="entry name" value="Aldolase_class_II_sugar_metab"/>
</dbReference>
<dbReference type="InterPro" id="IPR036409">
    <property type="entry name" value="Aldolase_II/adducin_N_sf"/>
</dbReference>
<gene>
    <name evidence="4" type="primary">rhaD_1</name>
    <name evidence="4" type="ORF">VCE7224_02235</name>
</gene>
<reference evidence="5" key="1">
    <citation type="submission" date="2016-06" db="EMBL/GenBank/DDBJ databases">
        <authorList>
            <person name="Rodrigo-Torres L."/>
            <person name="Arahal D.R."/>
        </authorList>
    </citation>
    <scope>NUCLEOTIDE SEQUENCE [LARGE SCALE GENOMIC DNA]</scope>
    <source>
        <strain evidence="5">CECT 7224</strain>
    </source>
</reference>
<dbReference type="RefSeq" id="WP_065676495.1">
    <property type="nucleotide sequence ID" value="NZ_AP025463.1"/>
</dbReference>
<dbReference type="GO" id="GO:0046872">
    <property type="term" value="F:metal ion binding"/>
    <property type="evidence" value="ECO:0007669"/>
    <property type="project" value="UniProtKB-KW"/>
</dbReference>
<accession>A0A1C3JEC0</accession>
<evidence type="ECO:0000256" key="2">
    <source>
        <dbReference type="ARBA" id="ARBA00023239"/>
    </source>
</evidence>
<feature type="domain" description="Class II aldolase/adducin N-terminal" evidence="3">
    <location>
        <begin position="15"/>
        <end position="248"/>
    </location>
</feature>
<dbReference type="SMART" id="SM01007">
    <property type="entry name" value="Aldolase_II"/>
    <property type="match status" value="1"/>
</dbReference>
<dbReference type="Pfam" id="PF00596">
    <property type="entry name" value="Aldolase_II"/>
    <property type="match status" value="1"/>
</dbReference>
<evidence type="ECO:0000313" key="4">
    <source>
        <dbReference type="EMBL" id="SBT13486.1"/>
    </source>
</evidence>
<dbReference type="GO" id="GO:0005829">
    <property type="term" value="C:cytosol"/>
    <property type="evidence" value="ECO:0007669"/>
    <property type="project" value="TreeGrafter"/>
</dbReference>
<evidence type="ECO:0000256" key="1">
    <source>
        <dbReference type="ARBA" id="ARBA00022723"/>
    </source>
</evidence>
<organism evidence="4 5">
    <name type="scientific">Vibrio celticus</name>
    <dbReference type="NCBI Taxonomy" id="446372"/>
    <lineage>
        <taxon>Bacteria</taxon>
        <taxon>Pseudomonadati</taxon>
        <taxon>Pseudomonadota</taxon>
        <taxon>Gammaproteobacteria</taxon>
        <taxon>Vibrionales</taxon>
        <taxon>Vibrionaceae</taxon>
        <taxon>Vibrio</taxon>
    </lineage>
</organism>
<keyword evidence="5" id="KW-1185">Reference proteome</keyword>
<proteinExistence type="predicted"/>